<reference evidence="2 3" key="1">
    <citation type="journal article" date="2018" name="Nat. Ecol. Evol.">
        <title>Shark genomes provide insights into elasmobranch evolution and the origin of vertebrates.</title>
        <authorList>
            <person name="Hara Y"/>
            <person name="Yamaguchi K"/>
            <person name="Onimaru K"/>
            <person name="Kadota M"/>
            <person name="Koyanagi M"/>
            <person name="Keeley SD"/>
            <person name="Tatsumi K"/>
            <person name="Tanaka K"/>
            <person name="Motone F"/>
            <person name="Kageyama Y"/>
            <person name="Nozu R"/>
            <person name="Adachi N"/>
            <person name="Nishimura O"/>
            <person name="Nakagawa R"/>
            <person name="Tanegashima C"/>
            <person name="Kiyatake I"/>
            <person name="Matsumoto R"/>
            <person name="Murakumo K"/>
            <person name="Nishida K"/>
            <person name="Terakita A"/>
            <person name="Kuratani S"/>
            <person name="Sato K"/>
            <person name="Hyodo S Kuraku.S."/>
        </authorList>
    </citation>
    <scope>NUCLEOTIDE SEQUENCE [LARGE SCALE GENOMIC DNA]</scope>
</reference>
<keyword evidence="3" id="KW-1185">Reference proteome</keyword>
<sequence length="121" mass="13765">MLDQSVARGGKLEERGAIATAVGMHRLGGALERLLDFGHREMAAERQAEQLPVALLLRQRLRRQAAPAEPRRRQHVQRIADDAETAQRHRPRAAIGRFQRRLAQDRQHLCGRMPQRLVDIG</sequence>
<protein>
    <submittedName>
        <fullName evidence="2">Uncharacterized protein</fullName>
    </submittedName>
</protein>
<proteinExistence type="predicted"/>
<comment type="caution">
    <text evidence="2">The sequence shown here is derived from an EMBL/GenBank/DDBJ whole genome shotgun (WGS) entry which is preliminary data.</text>
</comment>
<organism evidence="2 3">
    <name type="scientific">Chiloscyllium punctatum</name>
    <name type="common">Brownbanded bambooshark</name>
    <name type="synonym">Hemiscyllium punctatum</name>
    <dbReference type="NCBI Taxonomy" id="137246"/>
    <lineage>
        <taxon>Eukaryota</taxon>
        <taxon>Metazoa</taxon>
        <taxon>Chordata</taxon>
        <taxon>Craniata</taxon>
        <taxon>Vertebrata</taxon>
        <taxon>Chondrichthyes</taxon>
        <taxon>Elasmobranchii</taxon>
        <taxon>Galeomorphii</taxon>
        <taxon>Galeoidea</taxon>
        <taxon>Orectolobiformes</taxon>
        <taxon>Hemiscylliidae</taxon>
        <taxon>Chiloscyllium</taxon>
    </lineage>
</organism>
<evidence type="ECO:0000256" key="1">
    <source>
        <dbReference type="SAM" id="MobiDB-lite"/>
    </source>
</evidence>
<feature type="compositionally biased region" description="Basic and acidic residues" evidence="1">
    <location>
        <begin position="78"/>
        <end position="87"/>
    </location>
</feature>
<dbReference type="EMBL" id="BEZZ01249955">
    <property type="protein sequence ID" value="GCC48657.1"/>
    <property type="molecule type" value="Genomic_DNA"/>
</dbReference>
<feature type="region of interest" description="Disordered" evidence="1">
    <location>
        <begin position="65"/>
        <end position="92"/>
    </location>
</feature>
<evidence type="ECO:0000313" key="3">
    <source>
        <dbReference type="Proteomes" id="UP000287033"/>
    </source>
</evidence>
<gene>
    <name evidence="2" type="ORF">chiPu_0032958</name>
</gene>
<accession>A0A401U182</accession>
<evidence type="ECO:0000313" key="2">
    <source>
        <dbReference type="EMBL" id="GCC48657.1"/>
    </source>
</evidence>
<dbReference type="AlphaFoldDB" id="A0A401U182"/>
<feature type="non-terminal residue" evidence="2">
    <location>
        <position position="121"/>
    </location>
</feature>
<name>A0A401U182_CHIPU</name>
<dbReference type="Proteomes" id="UP000287033">
    <property type="component" value="Unassembled WGS sequence"/>
</dbReference>